<comment type="catalytic activity">
    <reaction evidence="5">
        <text>a 2'-deoxyadenosine in DNA + S-adenosyl-L-methionine = an N(6)-methyl-2'-deoxyadenosine in DNA + S-adenosyl-L-homocysteine + H(+)</text>
        <dbReference type="Rhea" id="RHEA:15197"/>
        <dbReference type="Rhea" id="RHEA-COMP:12418"/>
        <dbReference type="Rhea" id="RHEA-COMP:12419"/>
        <dbReference type="ChEBI" id="CHEBI:15378"/>
        <dbReference type="ChEBI" id="CHEBI:57856"/>
        <dbReference type="ChEBI" id="CHEBI:59789"/>
        <dbReference type="ChEBI" id="CHEBI:90615"/>
        <dbReference type="ChEBI" id="CHEBI:90616"/>
        <dbReference type="EC" id="2.1.1.72"/>
    </reaction>
</comment>
<proteinExistence type="predicted"/>
<evidence type="ECO:0000256" key="1">
    <source>
        <dbReference type="ARBA" id="ARBA00011900"/>
    </source>
</evidence>
<accession>A0A418R898</accession>
<organism evidence="7 8">
    <name type="scientific">Hymenobacter rubripertinctus</name>
    <dbReference type="NCBI Taxonomy" id="2029981"/>
    <lineage>
        <taxon>Bacteria</taxon>
        <taxon>Pseudomonadati</taxon>
        <taxon>Bacteroidota</taxon>
        <taxon>Cytophagia</taxon>
        <taxon>Cytophagales</taxon>
        <taxon>Hymenobacteraceae</taxon>
        <taxon>Hymenobacter</taxon>
    </lineage>
</organism>
<dbReference type="GO" id="GO:0032259">
    <property type="term" value="P:methylation"/>
    <property type="evidence" value="ECO:0007669"/>
    <property type="project" value="UniProtKB-KW"/>
</dbReference>
<dbReference type="GO" id="GO:0009007">
    <property type="term" value="F:site-specific DNA-methyltransferase (adenine-specific) activity"/>
    <property type="evidence" value="ECO:0007669"/>
    <property type="project" value="UniProtKB-EC"/>
</dbReference>
<dbReference type="GO" id="GO:0003676">
    <property type="term" value="F:nucleic acid binding"/>
    <property type="evidence" value="ECO:0007669"/>
    <property type="project" value="InterPro"/>
</dbReference>
<dbReference type="PANTHER" id="PTHR33841:SF1">
    <property type="entry name" value="DNA METHYLTRANSFERASE A"/>
    <property type="match status" value="1"/>
</dbReference>
<keyword evidence="4" id="KW-0949">S-adenosyl-L-methionine</keyword>
<dbReference type="InterPro" id="IPR029063">
    <property type="entry name" value="SAM-dependent_MTases_sf"/>
</dbReference>
<dbReference type="PROSITE" id="PS00092">
    <property type="entry name" value="N6_MTASE"/>
    <property type="match status" value="1"/>
</dbReference>
<keyword evidence="2 7" id="KW-0489">Methyltransferase</keyword>
<dbReference type="InterPro" id="IPR011639">
    <property type="entry name" value="MethylTrfase_TaqI-like_dom"/>
</dbReference>
<dbReference type="Proteomes" id="UP000284250">
    <property type="component" value="Unassembled WGS sequence"/>
</dbReference>
<dbReference type="PRINTS" id="PR00507">
    <property type="entry name" value="N12N6MTFRASE"/>
</dbReference>
<dbReference type="AlphaFoldDB" id="A0A418R898"/>
<evidence type="ECO:0000256" key="3">
    <source>
        <dbReference type="ARBA" id="ARBA00022679"/>
    </source>
</evidence>
<dbReference type="InterPro" id="IPR050953">
    <property type="entry name" value="N4_N6_ade-DNA_methylase"/>
</dbReference>
<sequence length="621" mass="71204">MLKSSKFNKLLNLYDLTQVERHLVHAYLNKRQLEIAQSQILTEYFEGFSVELGLQDEINKWAPNDIKELESYLELIIPVEDRKLNGAFFTPSYIVDYIISEVNPGYNDRNLDPSCGSGAFLVGLARYYKATFGKSVRGAVIENIYGADILDYNIDRAKVLLTLYALEEGEILLSTDFNLFNHDTLRVDWNLTFHNIIGNPPYVKFQDLSTENRGFLSKGWETVKGGAFNLYFAFFELGYKLLTDDGILAFITPNNYFTSLAGEQLRSFFERHRCVYKVVDFSHKKVFDALTYTAITFLNKKVNDLIAYDRLDKNRSPQIFLGALDSSNVAYESLVTKKWRLLKGSEVQAIHAIENSGLPLGKLFDINVGIATLKDDVFFVDGTTLEDEFYLKSTPNGQYKIEIAITRPVYKISDFKTQEDIDNNSRKVIFPYNELNGGVTPISEEEMGQQYPECYRYLKSEEKQLLARDKAKVKFDPFYVWGRTQGLVKKGLKVVTPTFSQFPRFLKIEQSNSYFTNGYAIFFKTQSISLFANNANEIVLPENIDVLQKLLNSVVMDYYVKKTSVSIDGGYPCYQKNFIQKFSVPIFTQEEIIAIRNAQKPQADAIFIQKYQLNLLLGNLD</sequence>
<evidence type="ECO:0000256" key="4">
    <source>
        <dbReference type="ARBA" id="ARBA00022691"/>
    </source>
</evidence>
<dbReference type="RefSeq" id="WP_119653988.1">
    <property type="nucleotide sequence ID" value="NZ_JBHUOI010000070.1"/>
</dbReference>
<dbReference type="PANTHER" id="PTHR33841">
    <property type="entry name" value="DNA METHYLTRANSFERASE YEEA-RELATED"/>
    <property type="match status" value="1"/>
</dbReference>
<keyword evidence="8" id="KW-1185">Reference proteome</keyword>
<dbReference type="Gene3D" id="3.40.50.150">
    <property type="entry name" value="Vaccinia Virus protein VP39"/>
    <property type="match status" value="1"/>
</dbReference>
<dbReference type="InterPro" id="IPR002052">
    <property type="entry name" value="DNA_methylase_N6_adenine_CS"/>
</dbReference>
<dbReference type="OrthoDB" id="32195at2"/>
<evidence type="ECO:0000256" key="5">
    <source>
        <dbReference type="ARBA" id="ARBA00047942"/>
    </source>
</evidence>
<name>A0A418R898_9BACT</name>
<evidence type="ECO:0000259" key="6">
    <source>
        <dbReference type="Pfam" id="PF07669"/>
    </source>
</evidence>
<comment type="caution">
    <text evidence="7">The sequence shown here is derived from an EMBL/GenBank/DDBJ whole genome shotgun (WGS) entry which is preliminary data.</text>
</comment>
<dbReference type="CDD" id="cd02440">
    <property type="entry name" value="AdoMet_MTases"/>
    <property type="match status" value="1"/>
</dbReference>
<protein>
    <recommendedName>
        <fullName evidence="1">site-specific DNA-methyltransferase (adenine-specific)</fullName>
        <ecNumber evidence="1">2.1.1.72</ecNumber>
    </recommendedName>
</protein>
<dbReference type="Pfam" id="PF07669">
    <property type="entry name" value="Eco57I"/>
    <property type="match status" value="1"/>
</dbReference>
<dbReference type="EC" id="2.1.1.72" evidence="1"/>
<dbReference type="SUPFAM" id="SSF53335">
    <property type="entry name" value="S-adenosyl-L-methionine-dependent methyltransferases"/>
    <property type="match status" value="1"/>
</dbReference>
<dbReference type="EMBL" id="QYCN01000002">
    <property type="protein sequence ID" value="RIY13758.1"/>
    <property type="molecule type" value="Genomic_DNA"/>
</dbReference>
<reference evidence="7 8" key="2">
    <citation type="submission" date="2019-01" db="EMBL/GenBank/DDBJ databases">
        <title>Hymenobacter humicola sp. nov., isolated from soils in Antarctica.</title>
        <authorList>
            <person name="Sedlacek I."/>
            <person name="Holochova P."/>
            <person name="Kralova S."/>
            <person name="Pantucek R."/>
            <person name="Stankova E."/>
            <person name="Vrbovska V."/>
            <person name="Kristofova L."/>
            <person name="Svec P."/>
            <person name="Busse H.-J."/>
        </authorList>
    </citation>
    <scope>NUCLEOTIDE SEQUENCE [LARGE SCALE GENOMIC DNA]</scope>
    <source>
        <strain evidence="7 8">CCM 8852</strain>
    </source>
</reference>
<feature type="domain" description="Type II methyltransferase M.TaqI-like" evidence="6">
    <location>
        <begin position="142"/>
        <end position="287"/>
    </location>
</feature>
<gene>
    <name evidence="7" type="ORF">D0T11_01370</name>
</gene>
<reference evidence="7 8" key="1">
    <citation type="submission" date="2018-09" db="EMBL/GenBank/DDBJ databases">
        <authorList>
            <person name="Zeman M."/>
            <person name="Pardy F."/>
        </authorList>
    </citation>
    <scope>NUCLEOTIDE SEQUENCE [LARGE SCALE GENOMIC DNA]</scope>
    <source>
        <strain evidence="7 8">CCM 8852</strain>
    </source>
</reference>
<evidence type="ECO:0000313" key="7">
    <source>
        <dbReference type="EMBL" id="RIY13758.1"/>
    </source>
</evidence>
<evidence type="ECO:0000256" key="2">
    <source>
        <dbReference type="ARBA" id="ARBA00022603"/>
    </source>
</evidence>
<dbReference type="GO" id="GO:0006304">
    <property type="term" value="P:DNA modification"/>
    <property type="evidence" value="ECO:0007669"/>
    <property type="project" value="InterPro"/>
</dbReference>
<keyword evidence="3 7" id="KW-0808">Transferase</keyword>
<evidence type="ECO:0000313" key="8">
    <source>
        <dbReference type="Proteomes" id="UP000284250"/>
    </source>
</evidence>